<proteinExistence type="predicted"/>
<dbReference type="Pfam" id="PF02141">
    <property type="entry name" value="DENN"/>
    <property type="match status" value="1"/>
</dbReference>
<accession>A0A8S1NFL6</accession>
<reference evidence="2" key="1">
    <citation type="submission" date="2021-01" db="EMBL/GenBank/DDBJ databases">
        <authorList>
            <consortium name="Genoscope - CEA"/>
            <person name="William W."/>
        </authorList>
    </citation>
    <scope>NUCLEOTIDE SEQUENCE</scope>
</reference>
<name>A0A8S1NFL6_9CILI</name>
<dbReference type="OrthoDB" id="206724at2759"/>
<organism evidence="2 3">
    <name type="scientific">Paramecium sonneborni</name>
    <dbReference type="NCBI Taxonomy" id="65129"/>
    <lineage>
        <taxon>Eukaryota</taxon>
        <taxon>Sar</taxon>
        <taxon>Alveolata</taxon>
        <taxon>Ciliophora</taxon>
        <taxon>Intramacronucleata</taxon>
        <taxon>Oligohymenophorea</taxon>
        <taxon>Peniculida</taxon>
        <taxon>Parameciidae</taxon>
        <taxon>Paramecium</taxon>
    </lineage>
</organism>
<dbReference type="InterPro" id="IPR037516">
    <property type="entry name" value="Tripartite_DENN"/>
</dbReference>
<dbReference type="PROSITE" id="PS50211">
    <property type="entry name" value="DENN"/>
    <property type="match status" value="1"/>
</dbReference>
<feature type="domain" description="UDENN" evidence="1">
    <location>
        <begin position="5"/>
        <end position="417"/>
    </location>
</feature>
<dbReference type="PANTHER" id="PTHR12296:SF21">
    <property type="entry name" value="DENN DOMAIN-CONTAINING PROTEIN 3"/>
    <property type="match status" value="1"/>
</dbReference>
<evidence type="ECO:0000313" key="3">
    <source>
        <dbReference type="Proteomes" id="UP000692954"/>
    </source>
</evidence>
<protein>
    <recommendedName>
        <fullName evidence="1">UDENN domain-containing protein</fullName>
    </recommendedName>
</protein>
<keyword evidence="3" id="KW-1185">Reference proteome</keyword>
<dbReference type="InterPro" id="IPR001194">
    <property type="entry name" value="cDENN_dom"/>
</dbReference>
<dbReference type="AlphaFoldDB" id="A0A8S1NFL6"/>
<dbReference type="GO" id="GO:0031410">
    <property type="term" value="C:cytoplasmic vesicle"/>
    <property type="evidence" value="ECO:0007669"/>
    <property type="project" value="TreeGrafter"/>
</dbReference>
<sequence>MTLFSEFLIIGYKPEEYKDTEIIEYFHINGSSLPDYLRNLGIMCFTSGFDAKLEQEYQKKQDDINSKNYLHQFVITDQNGQLRYCTSLVVYESQKNDFYVPFAYVIVSEQSNLMRQKSYMRALYNGIFDRVTRYRDRGWQMGSQKLFNQQLFEFYLSMGITNLNGLYYIPKQIMRTRQEVITDLMINNPHNKNNLYNKDISFNVLFSKLSIKSIIKVVQSIILEKQIILFTTQVWDLATITEAFLQFIYPLQWRCIYIPYLPGEMLDTLHASVPYIIGVHCNLKERVLIQYDCLDKVLVDLDQDRVIGSNLILPFPEQLIEILINQSSKFSYCDNAELLQVQCCFLKFQLQLINNIIPYFIYSDILQQKPKIEDIFDKDLYIEQFAPLDQEFYREFANKTMMFPRFIEESYQYLHQKQFLKLNIKPNIFIDLLLLINTSGYFNIYKLQNKDFEAKLFSLITEFNSLIPEQEKSIHSLFSQYQKQINETIIPQKKFPILQIDKSKIVQIDATQCSIHQNSFMQRSTQSQKTDIGNENKQVINILTIKVHKINPMSKSYIQNDVTAQMILRYPKKSLSKLKKTLADQLLKLAPEVIAEYKPIQTSQILNVRQSKRIFNTEEMGYISMYRTKTYNMY</sequence>
<evidence type="ECO:0000259" key="1">
    <source>
        <dbReference type="PROSITE" id="PS50211"/>
    </source>
</evidence>
<comment type="caution">
    <text evidence="2">The sequence shown here is derived from an EMBL/GenBank/DDBJ whole genome shotgun (WGS) entry which is preliminary data.</text>
</comment>
<dbReference type="InterPro" id="IPR051696">
    <property type="entry name" value="DENN_Domain_GEFs"/>
</dbReference>
<dbReference type="EMBL" id="CAJJDN010000057">
    <property type="protein sequence ID" value="CAD8091468.1"/>
    <property type="molecule type" value="Genomic_DNA"/>
</dbReference>
<dbReference type="SMART" id="SM00799">
    <property type="entry name" value="DENN"/>
    <property type="match status" value="1"/>
</dbReference>
<dbReference type="GO" id="GO:0032483">
    <property type="term" value="P:regulation of Rab protein signal transduction"/>
    <property type="evidence" value="ECO:0007669"/>
    <property type="project" value="TreeGrafter"/>
</dbReference>
<dbReference type="PANTHER" id="PTHR12296">
    <property type="entry name" value="DENN DOMAIN-CONTAINING PROTEIN 4"/>
    <property type="match status" value="1"/>
</dbReference>
<gene>
    <name evidence="2" type="ORF">PSON_ATCC_30995.1.T0570287</name>
</gene>
<dbReference type="Proteomes" id="UP000692954">
    <property type="component" value="Unassembled WGS sequence"/>
</dbReference>
<evidence type="ECO:0000313" key="2">
    <source>
        <dbReference type="EMBL" id="CAD8091468.1"/>
    </source>
</evidence>